<proteinExistence type="predicted"/>
<dbReference type="AlphaFoldDB" id="A0AAD4HK77"/>
<evidence type="ECO:0000256" key="9">
    <source>
        <dbReference type="SAM" id="MobiDB-lite"/>
    </source>
</evidence>
<evidence type="ECO:0000256" key="7">
    <source>
        <dbReference type="ARBA" id="ARBA00023242"/>
    </source>
</evidence>
<dbReference type="GO" id="GO:0005634">
    <property type="term" value="C:nucleus"/>
    <property type="evidence" value="ECO:0007669"/>
    <property type="project" value="UniProtKB-SubCell"/>
</dbReference>
<keyword evidence="5" id="KW-0862">Zinc</keyword>
<feature type="compositionally biased region" description="Polar residues" evidence="9">
    <location>
        <begin position="77"/>
        <end position="99"/>
    </location>
</feature>
<dbReference type="Gene3D" id="3.30.160.60">
    <property type="entry name" value="Classic Zinc Finger"/>
    <property type="match status" value="2"/>
</dbReference>
<feature type="region of interest" description="Disordered" evidence="9">
    <location>
        <begin position="322"/>
        <end position="343"/>
    </location>
</feature>
<gene>
    <name evidence="11" type="ORF">F5891DRAFT_1043832</name>
</gene>
<evidence type="ECO:0000256" key="2">
    <source>
        <dbReference type="ARBA" id="ARBA00022723"/>
    </source>
</evidence>
<dbReference type="GO" id="GO:0000981">
    <property type="term" value="F:DNA-binding transcription factor activity, RNA polymerase II-specific"/>
    <property type="evidence" value="ECO:0007669"/>
    <property type="project" value="TreeGrafter"/>
</dbReference>
<dbReference type="GeneID" id="64656459"/>
<evidence type="ECO:0000313" key="11">
    <source>
        <dbReference type="EMBL" id="KAG1898514.1"/>
    </source>
</evidence>
<dbReference type="PROSITE" id="PS50157">
    <property type="entry name" value="ZINC_FINGER_C2H2_2"/>
    <property type="match status" value="2"/>
</dbReference>
<dbReference type="EMBL" id="JABBWK010000039">
    <property type="protein sequence ID" value="KAG1898514.1"/>
    <property type="molecule type" value="Genomic_DNA"/>
</dbReference>
<sequence length="524" mass="56965">MGGQGHVPQLLGQISGIVMPFDGIEEHLLPDIQSSRPRTSKQYSYLGDGDISPKGLSVHFMASCSTNEPEVNDHQQRLSPSSSQSVGYPESSQRTTSAFQTSAQYDLQNFDYFASSTFLSSQVSRTSLRASHILPSCREWVGDQDDEQINPTSIQSLDYPGSQSSTGQDQVSPDSASAEYTYPDDSDMETGLVMSQMMAHFQIHTPPPNAGMTMSVTDLDSSIPSVMTFRLGRQSLRPVADPDNARILESFDDPDEDASGESCESSSPPSPPYLSPSSFYDGPAAGGCGNVIERNSVIGVASSKEGCSSYLPDEIPHFGGSNGNIDSFIPLNTAPRRRGSSKRSKMHQCSICSKIFPRPSGLNTHMNSHSGAKPYKCPVPSCDRHFAVRSNAKRHLKTHGINPSLMEGPSQGTNFMVGFEEPLVNHHVHDSGRPPTRLRWIPHSLVTRTQPVTEWIGSQSSGGDDSKSTCPVVSMTLPGAPSSSLNQASAYRYDNNNDYTDAGSRHYLPSQNDFRCDPPNRSTR</sequence>
<evidence type="ECO:0000256" key="8">
    <source>
        <dbReference type="PROSITE-ProRule" id="PRU00042"/>
    </source>
</evidence>
<feature type="region of interest" description="Disordered" evidence="9">
    <location>
        <begin position="452"/>
        <end position="524"/>
    </location>
</feature>
<evidence type="ECO:0000256" key="1">
    <source>
        <dbReference type="ARBA" id="ARBA00004123"/>
    </source>
</evidence>
<evidence type="ECO:0000256" key="6">
    <source>
        <dbReference type="ARBA" id="ARBA00023125"/>
    </source>
</evidence>
<feature type="compositionally biased region" description="Acidic residues" evidence="9">
    <location>
        <begin position="250"/>
        <end position="259"/>
    </location>
</feature>
<dbReference type="RefSeq" id="XP_041224090.1">
    <property type="nucleotide sequence ID" value="XM_041362161.1"/>
</dbReference>
<organism evidence="11 12">
    <name type="scientific">Suillus fuscotomentosus</name>
    <dbReference type="NCBI Taxonomy" id="1912939"/>
    <lineage>
        <taxon>Eukaryota</taxon>
        <taxon>Fungi</taxon>
        <taxon>Dikarya</taxon>
        <taxon>Basidiomycota</taxon>
        <taxon>Agaricomycotina</taxon>
        <taxon>Agaricomycetes</taxon>
        <taxon>Agaricomycetidae</taxon>
        <taxon>Boletales</taxon>
        <taxon>Suillineae</taxon>
        <taxon>Suillaceae</taxon>
        <taxon>Suillus</taxon>
    </lineage>
</organism>
<feature type="region of interest" description="Disordered" evidence="9">
    <location>
        <begin position="142"/>
        <end position="187"/>
    </location>
</feature>
<dbReference type="PANTHER" id="PTHR23235:SF120">
    <property type="entry name" value="KRUPPEL-LIKE FACTOR 15"/>
    <property type="match status" value="1"/>
</dbReference>
<dbReference type="InterPro" id="IPR013087">
    <property type="entry name" value="Znf_C2H2_type"/>
</dbReference>
<dbReference type="GO" id="GO:0000978">
    <property type="term" value="F:RNA polymerase II cis-regulatory region sequence-specific DNA binding"/>
    <property type="evidence" value="ECO:0007669"/>
    <property type="project" value="TreeGrafter"/>
</dbReference>
<feature type="domain" description="C2H2-type" evidence="10">
    <location>
        <begin position="347"/>
        <end position="374"/>
    </location>
</feature>
<feature type="region of interest" description="Disordered" evidence="9">
    <location>
        <begin position="66"/>
        <end position="99"/>
    </location>
</feature>
<accession>A0AAD4HK77</accession>
<keyword evidence="3" id="KW-0677">Repeat</keyword>
<protein>
    <recommendedName>
        <fullName evidence="10">C2H2-type domain-containing protein</fullName>
    </recommendedName>
</protein>
<feature type="compositionally biased region" description="Polar residues" evidence="9">
    <location>
        <begin position="149"/>
        <end position="175"/>
    </location>
</feature>
<dbReference type="SMART" id="SM00355">
    <property type="entry name" value="ZnF_C2H2"/>
    <property type="match status" value="2"/>
</dbReference>
<dbReference type="FunFam" id="3.30.160.60:FF:000045">
    <property type="entry name" value="ZFP69 zinc finger protein B"/>
    <property type="match status" value="1"/>
</dbReference>
<dbReference type="SUPFAM" id="SSF57667">
    <property type="entry name" value="beta-beta-alpha zinc fingers"/>
    <property type="match status" value="1"/>
</dbReference>
<evidence type="ECO:0000256" key="3">
    <source>
        <dbReference type="ARBA" id="ARBA00022737"/>
    </source>
</evidence>
<keyword evidence="4 8" id="KW-0863">Zinc-finger</keyword>
<evidence type="ECO:0000313" key="12">
    <source>
        <dbReference type="Proteomes" id="UP001195769"/>
    </source>
</evidence>
<keyword evidence="12" id="KW-1185">Reference proteome</keyword>
<comment type="subcellular location">
    <subcellularLocation>
        <location evidence="1">Nucleus</location>
    </subcellularLocation>
</comment>
<evidence type="ECO:0000256" key="5">
    <source>
        <dbReference type="ARBA" id="ARBA00022833"/>
    </source>
</evidence>
<evidence type="ECO:0000256" key="4">
    <source>
        <dbReference type="ARBA" id="ARBA00022771"/>
    </source>
</evidence>
<dbReference type="Pfam" id="PF00096">
    <property type="entry name" value="zf-C2H2"/>
    <property type="match status" value="2"/>
</dbReference>
<keyword evidence="2" id="KW-0479">Metal-binding</keyword>
<dbReference type="PROSITE" id="PS00028">
    <property type="entry name" value="ZINC_FINGER_C2H2_1"/>
    <property type="match status" value="2"/>
</dbReference>
<feature type="domain" description="C2H2-type" evidence="10">
    <location>
        <begin position="375"/>
        <end position="399"/>
    </location>
</feature>
<feature type="compositionally biased region" description="Polar residues" evidence="9">
    <location>
        <begin position="481"/>
        <end position="499"/>
    </location>
</feature>
<evidence type="ECO:0000259" key="10">
    <source>
        <dbReference type="PROSITE" id="PS50157"/>
    </source>
</evidence>
<dbReference type="GO" id="GO:0008270">
    <property type="term" value="F:zinc ion binding"/>
    <property type="evidence" value="ECO:0007669"/>
    <property type="project" value="UniProtKB-KW"/>
</dbReference>
<dbReference type="InterPro" id="IPR036236">
    <property type="entry name" value="Znf_C2H2_sf"/>
</dbReference>
<dbReference type="Proteomes" id="UP001195769">
    <property type="component" value="Unassembled WGS sequence"/>
</dbReference>
<dbReference type="PANTHER" id="PTHR23235">
    <property type="entry name" value="KRUEPPEL-LIKE TRANSCRIPTION FACTOR"/>
    <property type="match status" value="1"/>
</dbReference>
<reference evidence="11" key="1">
    <citation type="journal article" date="2020" name="New Phytol.">
        <title>Comparative genomics reveals dynamic genome evolution in host specialist ectomycorrhizal fungi.</title>
        <authorList>
            <person name="Lofgren L.A."/>
            <person name="Nguyen N.H."/>
            <person name="Vilgalys R."/>
            <person name="Ruytinx J."/>
            <person name="Liao H.L."/>
            <person name="Branco S."/>
            <person name="Kuo A."/>
            <person name="LaButti K."/>
            <person name="Lipzen A."/>
            <person name="Andreopoulos W."/>
            <person name="Pangilinan J."/>
            <person name="Riley R."/>
            <person name="Hundley H."/>
            <person name="Na H."/>
            <person name="Barry K."/>
            <person name="Grigoriev I.V."/>
            <person name="Stajich J.E."/>
            <person name="Kennedy P.G."/>
        </authorList>
    </citation>
    <scope>NUCLEOTIDE SEQUENCE</scope>
    <source>
        <strain evidence="11">FC203</strain>
    </source>
</reference>
<comment type="caution">
    <text evidence="11">The sequence shown here is derived from an EMBL/GenBank/DDBJ whole genome shotgun (WGS) entry which is preliminary data.</text>
</comment>
<name>A0AAD4HK77_9AGAM</name>
<keyword evidence="6" id="KW-0238">DNA-binding</keyword>
<keyword evidence="7" id="KW-0539">Nucleus</keyword>
<feature type="region of interest" description="Disordered" evidence="9">
    <location>
        <begin position="240"/>
        <end position="278"/>
    </location>
</feature>